<evidence type="ECO:0000256" key="1">
    <source>
        <dbReference type="SAM" id="MobiDB-lite"/>
    </source>
</evidence>
<name>A0A915JNF8_ROMCU</name>
<dbReference type="WBParaSite" id="nRc.2.0.1.t27779-RA">
    <property type="protein sequence ID" value="nRc.2.0.1.t27779-RA"/>
    <property type="gene ID" value="nRc.2.0.1.g27779"/>
</dbReference>
<proteinExistence type="predicted"/>
<feature type="compositionally biased region" description="Basic and acidic residues" evidence="1">
    <location>
        <begin position="197"/>
        <end position="207"/>
    </location>
</feature>
<dbReference type="AlphaFoldDB" id="A0A915JNF8"/>
<dbReference type="Proteomes" id="UP000887565">
    <property type="component" value="Unplaced"/>
</dbReference>
<protein>
    <submittedName>
        <fullName evidence="3">Uncharacterized protein</fullName>
    </submittedName>
</protein>
<sequence>MLKAAHELATINARSIKFGFCNKDKQGILMQQSALKKLYPFECYEIKRDVTVINRNPGDPCPTVVDSNRQVGANLLFGPRFVGDFYGQGQSQNPLQGFRSWGGGLGTPGVGLLRGFNLGVPIGSKVLNTDCNYAPQQAPMQTTNTRNRDFRRIRIFEEMGRSRNKDTTGTRSGSDLDPVGPAMSDPDPTIAVARSESGSEIRDRELK</sequence>
<evidence type="ECO:0000313" key="3">
    <source>
        <dbReference type="WBParaSite" id="nRc.2.0.1.t27779-RA"/>
    </source>
</evidence>
<evidence type="ECO:0000313" key="2">
    <source>
        <dbReference type="Proteomes" id="UP000887565"/>
    </source>
</evidence>
<feature type="compositionally biased region" description="Basic and acidic residues" evidence="1">
    <location>
        <begin position="158"/>
        <end position="168"/>
    </location>
</feature>
<feature type="region of interest" description="Disordered" evidence="1">
    <location>
        <begin position="158"/>
        <end position="207"/>
    </location>
</feature>
<organism evidence="2 3">
    <name type="scientific">Romanomermis culicivorax</name>
    <name type="common">Nematode worm</name>
    <dbReference type="NCBI Taxonomy" id="13658"/>
    <lineage>
        <taxon>Eukaryota</taxon>
        <taxon>Metazoa</taxon>
        <taxon>Ecdysozoa</taxon>
        <taxon>Nematoda</taxon>
        <taxon>Enoplea</taxon>
        <taxon>Dorylaimia</taxon>
        <taxon>Mermithida</taxon>
        <taxon>Mermithoidea</taxon>
        <taxon>Mermithidae</taxon>
        <taxon>Romanomermis</taxon>
    </lineage>
</organism>
<accession>A0A915JNF8</accession>
<keyword evidence="2" id="KW-1185">Reference proteome</keyword>
<reference evidence="3" key="1">
    <citation type="submission" date="2022-11" db="UniProtKB">
        <authorList>
            <consortium name="WormBaseParasite"/>
        </authorList>
    </citation>
    <scope>IDENTIFICATION</scope>
</reference>